<dbReference type="Proteomes" id="UP000777482">
    <property type="component" value="Unassembled WGS sequence"/>
</dbReference>
<evidence type="ECO:0000313" key="1">
    <source>
        <dbReference type="EMBL" id="KAG0654330.1"/>
    </source>
</evidence>
<keyword evidence="2" id="KW-1185">Reference proteome</keyword>
<evidence type="ECO:0000313" key="2">
    <source>
        <dbReference type="Proteomes" id="UP000777482"/>
    </source>
</evidence>
<gene>
    <name evidence="1" type="ORF">C6P46_001769</name>
</gene>
<dbReference type="AlphaFoldDB" id="A0A9P6VTE5"/>
<proteinExistence type="predicted"/>
<comment type="caution">
    <text evidence="1">The sequence shown here is derived from an EMBL/GenBank/DDBJ whole genome shotgun (WGS) entry which is preliminary data.</text>
</comment>
<name>A0A9P6VTE5_RHOMI</name>
<dbReference type="EMBL" id="PUHQ01000152">
    <property type="protein sequence ID" value="KAG0654330.1"/>
    <property type="molecule type" value="Genomic_DNA"/>
</dbReference>
<accession>A0A9P6VTE5</accession>
<sequence>MLVMPRCDRYTARSAWRALLLTDHSTLIVLVPPSLGVELAILPQLGKAFDLDVRVPIHRGPPTLADADESLSPISLLLGLSALAISSRSSIRPRYVGEDLVAETLCQFG</sequence>
<organism evidence="1 2">
    <name type="scientific">Rhodotorula mucilaginosa</name>
    <name type="common">Yeast</name>
    <name type="synonym">Rhodotorula rubra</name>
    <dbReference type="NCBI Taxonomy" id="5537"/>
    <lineage>
        <taxon>Eukaryota</taxon>
        <taxon>Fungi</taxon>
        <taxon>Dikarya</taxon>
        <taxon>Basidiomycota</taxon>
        <taxon>Pucciniomycotina</taxon>
        <taxon>Microbotryomycetes</taxon>
        <taxon>Sporidiobolales</taxon>
        <taxon>Sporidiobolaceae</taxon>
        <taxon>Rhodotorula</taxon>
    </lineage>
</organism>
<protein>
    <submittedName>
        <fullName evidence="1">Uncharacterized protein</fullName>
    </submittedName>
</protein>
<reference evidence="1 2" key="1">
    <citation type="submission" date="2020-11" db="EMBL/GenBank/DDBJ databases">
        <title>Kefir isolates.</title>
        <authorList>
            <person name="Marcisauskas S."/>
            <person name="Kim Y."/>
            <person name="Blasche S."/>
        </authorList>
    </citation>
    <scope>NUCLEOTIDE SEQUENCE [LARGE SCALE GENOMIC DNA]</scope>
    <source>
        <strain evidence="1 2">KR</strain>
    </source>
</reference>